<dbReference type="EC" id="6.2.1.1" evidence="6"/>
<evidence type="ECO:0000256" key="6">
    <source>
        <dbReference type="NCBIfam" id="TIGR02188"/>
    </source>
</evidence>
<dbReference type="InterPro" id="IPR045851">
    <property type="entry name" value="AMP-bd_C_sf"/>
</dbReference>
<evidence type="ECO:0000256" key="3">
    <source>
        <dbReference type="ARBA" id="ARBA00022741"/>
    </source>
</evidence>
<accession>A0A511XJU5</accession>
<dbReference type="OrthoDB" id="4471305at2"/>
<dbReference type="PANTHER" id="PTHR24095:SF14">
    <property type="entry name" value="ACETYL-COENZYME A SYNTHETASE 1"/>
    <property type="match status" value="1"/>
</dbReference>
<evidence type="ECO:0000259" key="9">
    <source>
        <dbReference type="Pfam" id="PF16177"/>
    </source>
</evidence>
<gene>
    <name evidence="10" type="primary">acsA</name>
    <name evidence="10" type="ORF">AOE01nite_14470</name>
</gene>
<sequence length="651" mass="70809">MTDIPDRPAIRTLIDVDPAKAQQVAVLRAQAASDPESFWLDQARRIEWATFPTTASNATFDGDVSIRWFEDGVLNASVSCLDRHLSTRGDEAALIWQADDTAVSRTLTFRDLHAEVCRLANALRSLGVKRGDRVAIHLPMVVEGIASMLACARIGAVHVVLFGGFSPEGIAERLIDSGAVTVITCDTSRRGAKRIQHKTSIDAALKQAGTICSVRNIIVVTVTGDTIPMTEGRDHRYDVLVPQQSPACEPEKMRAEDILFLLYTSGSTGKPKAMVHTTGGYMVWAACTTDWALSLKPQDVHWCTADIAWITGHTYVVYGPFATGATTVIYEGMLGWPQPGRWWEIIDRYQVACLYTAPTAIRALIREGDAVPERYSLASLRRLACAGEPISPDAWEWFYNVVGHQRCPVADMWWQTETGGGMLCLIPDAQPMKPGWATTPLPGLNAVLTTEKGETIPDGPAEGALCFTTSWPGQARTIWDDHKRFRETCFTFSPGKYFAGDGARRDENGYYMITGRMDDVINVSGHRIGTAEIEDAVATCHAISEAAAVGINHDLKGQGIVVFVVARSSKTAPSVALLSGIIADRVGRYAAPELIYIVSDIPKTRSGKIVRRVLRKIASGETENLGDLSSLADPAVVPALIKAVTEQNADT</sequence>
<organism evidence="10 11">
    <name type="scientific">Acetobacter oeni</name>
    <dbReference type="NCBI Taxonomy" id="304077"/>
    <lineage>
        <taxon>Bacteria</taxon>
        <taxon>Pseudomonadati</taxon>
        <taxon>Pseudomonadota</taxon>
        <taxon>Alphaproteobacteria</taxon>
        <taxon>Acetobacterales</taxon>
        <taxon>Acetobacteraceae</taxon>
        <taxon>Acetobacter</taxon>
    </lineage>
</organism>
<dbReference type="NCBIfam" id="NF001208">
    <property type="entry name" value="PRK00174.1"/>
    <property type="match status" value="1"/>
</dbReference>
<dbReference type="Pfam" id="PF13193">
    <property type="entry name" value="AMP-binding_C"/>
    <property type="match status" value="1"/>
</dbReference>
<dbReference type="EMBL" id="BJYG01000017">
    <property type="protein sequence ID" value="GEN63223.1"/>
    <property type="molecule type" value="Genomic_DNA"/>
</dbReference>
<dbReference type="SUPFAM" id="SSF56801">
    <property type="entry name" value="Acetyl-CoA synthetase-like"/>
    <property type="match status" value="1"/>
</dbReference>
<dbReference type="Pfam" id="PF16177">
    <property type="entry name" value="ACAS_N"/>
    <property type="match status" value="1"/>
</dbReference>
<evidence type="ECO:0000256" key="5">
    <source>
        <dbReference type="ARBA" id="ARBA00022990"/>
    </source>
</evidence>
<dbReference type="GO" id="GO:0019427">
    <property type="term" value="P:acetyl-CoA biosynthetic process from acetate"/>
    <property type="evidence" value="ECO:0007669"/>
    <property type="project" value="UniProtKB-UniRule"/>
</dbReference>
<keyword evidence="3" id="KW-0547">Nucleotide-binding</keyword>
<dbReference type="Gene3D" id="3.30.300.30">
    <property type="match status" value="1"/>
</dbReference>
<dbReference type="Gene3D" id="3.40.50.12780">
    <property type="entry name" value="N-terminal domain of ligase-like"/>
    <property type="match status" value="1"/>
</dbReference>
<evidence type="ECO:0000313" key="11">
    <source>
        <dbReference type="Proteomes" id="UP000321746"/>
    </source>
</evidence>
<evidence type="ECO:0000256" key="2">
    <source>
        <dbReference type="ARBA" id="ARBA00022598"/>
    </source>
</evidence>
<proteinExistence type="inferred from homology"/>
<feature type="domain" description="AMP-dependent synthetase/ligase" evidence="7">
    <location>
        <begin position="82"/>
        <end position="469"/>
    </location>
</feature>
<dbReference type="InterPro" id="IPR025110">
    <property type="entry name" value="AMP-bd_C"/>
</dbReference>
<reference evidence="10 11" key="1">
    <citation type="submission" date="2019-07" db="EMBL/GenBank/DDBJ databases">
        <title>Whole genome shotgun sequence of Acetobacter oeni NBRC 105207.</title>
        <authorList>
            <person name="Hosoyama A."/>
            <person name="Uohara A."/>
            <person name="Ohji S."/>
            <person name="Ichikawa N."/>
        </authorList>
    </citation>
    <scope>NUCLEOTIDE SEQUENCE [LARGE SCALE GENOMIC DNA]</scope>
    <source>
        <strain evidence="10 11">NBRC 105207</strain>
    </source>
</reference>
<evidence type="ECO:0000256" key="1">
    <source>
        <dbReference type="ARBA" id="ARBA00006432"/>
    </source>
</evidence>
<dbReference type="InterPro" id="IPR000873">
    <property type="entry name" value="AMP-dep_synth/lig_dom"/>
</dbReference>
<dbReference type="FunFam" id="3.40.50.12780:FF:000001">
    <property type="entry name" value="Acetyl-coenzyme A synthetase"/>
    <property type="match status" value="1"/>
</dbReference>
<dbReference type="PROSITE" id="PS00455">
    <property type="entry name" value="AMP_BINDING"/>
    <property type="match status" value="1"/>
</dbReference>
<comment type="similarity">
    <text evidence="1">Belongs to the ATP-dependent AMP-binding enzyme family.</text>
</comment>
<dbReference type="NCBIfam" id="TIGR02188">
    <property type="entry name" value="Ac_CoA_lig_AcsA"/>
    <property type="match status" value="1"/>
</dbReference>
<name>A0A511XJU5_9PROT</name>
<dbReference type="AlphaFoldDB" id="A0A511XJU5"/>
<dbReference type="GO" id="GO:0016208">
    <property type="term" value="F:AMP binding"/>
    <property type="evidence" value="ECO:0007669"/>
    <property type="project" value="InterPro"/>
</dbReference>
<dbReference type="InterPro" id="IPR011904">
    <property type="entry name" value="Ac_CoA_lig"/>
</dbReference>
<evidence type="ECO:0000313" key="10">
    <source>
        <dbReference type="EMBL" id="GEN63223.1"/>
    </source>
</evidence>
<dbReference type="PANTHER" id="PTHR24095">
    <property type="entry name" value="ACETYL-COENZYME A SYNTHETASE"/>
    <property type="match status" value="1"/>
</dbReference>
<dbReference type="Proteomes" id="UP000321746">
    <property type="component" value="Unassembled WGS sequence"/>
</dbReference>
<evidence type="ECO:0000259" key="8">
    <source>
        <dbReference type="Pfam" id="PF13193"/>
    </source>
</evidence>
<feature type="domain" description="AMP-binding enzyme C-terminal" evidence="8">
    <location>
        <begin position="532"/>
        <end position="608"/>
    </location>
</feature>
<feature type="domain" description="Acetyl-coenzyme A synthetase N-terminal" evidence="9">
    <location>
        <begin position="27"/>
        <end position="80"/>
    </location>
</feature>
<keyword evidence="11" id="KW-1185">Reference proteome</keyword>
<keyword evidence="2" id="KW-0436">Ligase</keyword>
<dbReference type="GO" id="GO:0005829">
    <property type="term" value="C:cytosol"/>
    <property type="evidence" value="ECO:0007669"/>
    <property type="project" value="TreeGrafter"/>
</dbReference>
<dbReference type="GO" id="GO:0005524">
    <property type="term" value="F:ATP binding"/>
    <property type="evidence" value="ECO:0007669"/>
    <property type="project" value="UniProtKB-KW"/>
</dbReference>
<comment type="caution">
    <text evidence="10">The sequence shown here is derived from an EMBL/GenBank/DDBJ whole genome shotgun (WGS) entry which is preliminary data.</text>
</comment>
<dbReference type="InterPro" id="IPR032387">
    <property type="entry name" value="ACAS_N"/>
</dbReference>
<dbReference type="Pfam" id="PF00501">
    <property type="entry name" value="AMP-binding"/>
    <property type="match status" value="1"/>
</dbReference>
<keyword evidence="4" id="KW-0067">ATP-binding</keyword>
<keyword evidence="5" id="KW-0007">Acetylation</keyword>
<dbReference type="GO" id="GO:0003987">
    <property type="term" value="F:acetate-CoA ligase activity"/>
    <property type="evidence" value="ECO:0007669"/>
    <property type="project" value="UniProtKB-UniRule"/>
</dbReference>
<dbReference type="InterPro" id="IPR020845">
    <property type="entry name" value="AMP-binding_CS"/>
</dbReference>
<evidence type="ECO:0000256" key="4">
    <source>
        <dbReference type="ARBA" id="ARBA00022840"/>
    </source>
</evidence>
<dbReference type="InterPro" id="IPR042099">
    <property type="entry name" value="ANL_N_sf"/>
</dbReference>
<evidence type="ECO:0000259" key="7">
    <source>
        <dbReference type="Pfam" id="PF00501"/>
    </source>
</evidence>
<protein>
    <recommendedName>
        <fullName evidence="6">Acetate--CoA ligase</fullName>
        <ecNumber evidence="6">6.2.1.1</ecNumber>
    </recommendedName>
</protein>